<protein>
    <recommendedName>
        <fullName evidence="3">tRNA threonylcarbamoyladenosine biosynthesis protein TsaE</fullName>
    </recommendedName>
    <alternativeName>
        <fullName evidence="10">t(6)A37 threonylcarbamoyladenosine biosynthesis protein TsaE</fullName>
    </alternativeName>
</protein>
<evidence type="ECO:0000256" key="6">
    <source>
        <dbReference type="ARBA" id="ARBA00022723"/>
    </source>
</evidence>
<keyword evidence="4" id="KW-0963">Cytoplasm</keyword>
<dbReference type="Pfam" id="PF02367">
    <property type="entry name" value="TsaE"/>
    <property type="match status" value="1"/>
</dbReference>
<keyword evidence="12" id="KW-1185">Reference proteome</keyword>
<dbReference type="NCBIfam" id="TIGR00150">
    <property type="entry name" value="T6A_YjeE"/>
    <property type="match status" value="1"/>
</dbReference>
<evidence type="ECO:0000256" key="9">
    <source>
        <dbReference type="ARBA" id="ARBA00022842"/>
    </source>
</evidence>
<dbReference type="FunFam" id="3.40.50.300:FF:000777">
    <property type="entry name" value="tRNA (N6-adenosine(37)-N6)-threonylcarbamoyltransferase complex ATPase TsaE"/>
    <property type="match status" value="1"/>
</dbReference>
<evidence type="ECO:0000256" key="4">
    <source>
        <dbReference type="ARBA" id="ARBA00022490"/>
    </source>
</evidence>
<dbReference type="GO" id="GO:0046872">
    <property type="term" value="F:metal ion binding"/>
    <property type="evidence" value="ECO:0007669"/>
    <property type="project" value="UniProtKB-KW"/>
</dbReference>
<evidence type="ECO:0000256" key="1">
    <source>
        <dbReference type="ARBA" id="ARBA00004496"/>
    </source>
</evidence>
<evidence type="ECO:0000256" key="8">
    <source>
        <dbReference type="ARBA" id="ARBA00022840"/>
    </source>
</evidence>
<evidence type="ECO:0000256" key="5">
    <source>
        <dbReference type="ARBA" id="ARBA00022694"/>
    </source>
</evidence>
<dbReference type="GO" id="GO:0005737">
    <property type="term" value="C:cytoplasm"/>
    <property type="evidence" value="ECO:0007669"/>
    <property type="project" value="UniProtKB-SubCell"/>
</dbReference>
<dbReference type="PANTHER" id="PTHR33540">
    <property type="entry name" value="TRNA THREONYLCARBAMOYLADENOSINE BIOSYNTHESIS PROTEIN TSAE"/>
    <property type="match status" value="1"/>
</dbReference>
<dbReference type="RefSeq" id="WP_090241424.1">
    <property type="nucleotide sequence ID" value="NZ_FOJW01000022.1"/>
</dbReference>
<proteinExistence type="inferred from homology"/>
<sequence length="153" mass="17138">MSDYQIETHSEMETAQIAEKMAVLLKPGDVITLEGDLGAGKTAFSKGLAKGLGVKRTVNSPTFTIIKEYDGEMPFYHMDVYRLEDSDEDIGFEEYFNGDGVCVVEWAHFIEEYLPAEYLNINISYIDAHMRLLAFFPKGVHFNSVAADVAGLR</sequence>
<evidence type="ECO:0000313" key="11">
    <source>
        <dbReference type="EMBL" id="SFB38064.1"/>
    </source>
</evidence>
<evidence type="ECO:0000256" key="3">
    <source>
        <dbReference type="ARBA" id="ARBA00019010"/>
    </source>
</evidence>
<comment type="similarity">
    <text evidence="2">Belongs to the TsaE family.</text>
</comment>
<dbReference type="SUPFAM" id="SSF52540">
    <property type="entry name" value="P-loop containing nucleoside triphosphate hydrolases"/>
    <property type="match status" value="1"/>
</dbReference>
<evidence type="ECO:0000256" key="10">
    <source>
        <dbReference type="ARBA" id="ARBA00032441"/>
    </source>
</evidence>
<keyword evidence="6" id="KW-0479">Metal-binding</keyword>
<comment type="subcellular location">
    <subcellularLocation>
        <location evidence="1">Cytoplasm</location>
    </subcellularLocation>
</comment>
<organism evidence="11 12">
    <name type="scientific">Lentibacillus halodurans</name>
    <dbReference type="NCBI Taxonomy" id="237679"/>
    <lineage>
        <taxon>Bacteria</taxon>
        <taxon>Bacillati</taxon>
        <taxon>Bacillota</taxon>
        <taxon>Bacilli</taxon>
        <taxon>Bacillales</taxon>
        <taxon>Bacillaceae</taxon>
        <taxon>Lentibacillus</taxon>
    </lineage>
</organism>
<name>A0A1I1AJ77_9BACI</name>
<dbReference type="STRING" id="237679.SAMN04488072_1225"/>
<evidence type="ECO:0000313" key="12">
    <source>
        <dbReference type="Proteomes" id="UP000198642"/>
    </source>
</evidence>
<dbReference type="Proteomes" id="UP000198642">
    <property type="component" value="Unassembled WGS sequence"/>
</dbReference>
<dbReference type="AlphaFoldDB" id="A0A1I1AJ77"/>
<keyword evidence="5" id="KW-0819">tRNA processing</keyword>
<dbReference type="GO" id="GO:0005524">
    <property type="term" value="F:ATP binding"/>
    <property type="evidence" value="ECO:0007669"/>
    <property type="project" value="UniProtKB-KW"/>
</dbReference>
<gene>
    <name evidence="11" type="ORF">SAMN04488072_1225</name>
</gene>
<dbReference type="GO" id="GO:0002949">
    <property type="term" value="P:tRNA threonylcarbamoyladenosine modification"/>
    <property type="evidence" value="ECO:0007669"/>
    <property type="project" value="InterPro"/>
</dbReference>
<evidence type="ECO:0000256" key="7">
    <source>
        <dbReference type="ARBA" id="ARBA00022741"/>
    </source>
</evidence>
<dbReference type="EMBL" id="FOJW01000022">
    <property type="protein sequence ID" value="SFB38064.1"/>
    <property type="molecule type" value="Genomic_DNA"/>
</dbReference>
<keyword evidence="8" id="KW-0067">ATP-binding</keyword>
<dbReference type="PANTHER" id="PTHR33540:SF2">
    <property type="entry name" value="TRNA THREONYLCARBAMOYLADENOSINE BIOSYNTHESIS PROTEIN TSAE"/>
    <property type="match status" value="1"/>
</dbReference>
<dbReference type="InterPro" id="IPR003442">
    <property type="entry name" value="T6A_TsaE"/>
</dbReference>
<keyword evidence="9" id="KW-0460">Magnesium</keyword>
<accession>A0A1I1AJ77</accession>
<dbReference type="Gene3D" id="3.40.50.300">
    <property type="entry name" value="P-loop containing nucleotide triphosphate hydrolases"/>
    <property type="match status" value="1"/>
</dbReference>
<keyword evidence="7" id="KW-0547">Nucleotide-binding</keyword>
<evidence type="ECO:0000256" key="2">
    <source>
        <dbReference type="ARBA" id="ARBA00007599"/>
    </source>
</evidence>
<dbReference type="OrthoDB" id="9815896at2"/>
<reference evidence="11 12" key="1">
    <citation type="submission" date="2016-10" db="EMBL/GenBank/DDBJ databases">
        <authorList>
            <person name="de Groot N.N."/>
        </authorList>
    </citation>
    <scope>NUCLEOTIDE SEQUENCE [LARGE SCALE GENOMIC DNA]</scope>
    <source>
        <strain evidence="11 12">CGMCC 1.3702</strain>
    </source>
</reference>
<dbReference type="InterPro" id="IPR027417">
    <property type="entry name" value="P-loop_NTPase"/>
</dbReference>